<dbReference type="SMART" id="SM00710">
    <property type="entry name" value="PbH1"/>
    <property type="match status" value="5"/>
</dbReference>
<protein>
    <submittedName>
        <fullName evidence="1">Right-handed parallel beta-helix repeat-containing protein</fullName>
    </submittedName>
</protein>
<dbReference type="EMBL" id="JAEPRJ010000001">
    <property type="protein sequence ID" value="MBK5897118.1"/>
    <property type="molecule type" value="Genomic_DNA"/>
</dbReference>
<dbReference type="RefSeq" id="WP_208428625.1">
    <property type="nucleotide sequence ID" value="NZ_JAEPRJ010000001.1"/>
</dbReference>
<dbReference type="InterPro" id="IPR006626">
    <property type="entry name" value="PbH1"/>
</dbReference>
<dbReference type="InterPro" id="IPR011050">
    <property type="entry name" value="Pectin_lyase_fold/virulence"/>
</dbReference>
<keyword evidence="2" id="KW-1185">Reference proteome</keyword>
<sequence>MKIKNILLCGGIILMAALCVGKTDSVKAAVVVEASGVDDTANIQQELDTMGVAILKKGSTYRLNKSIILRDNMTIKAEGATIICERPIAYNIPETTNYSALSNVTIIGGTWKSEYSGYTGSSFKFTHASNITLKNMKIRAANAVGHSLEFVACRNVTIIKCDIACIGESDSKTEEAVQLDIASSVTAPYLKSVPFRTDLTEELWNHAGCRNVTIKDCKITGNRGVVANYTAKDGNSVETIHDNIVLKNNEITGLKGEGVVLFNTKNASVVNNKIKSLRKGKADAYTVGLHVANFSKNKDMNNSVITLSRNTVYGGRQAIMFYSHSGVKYGVVTISGNKLFCKAGKKNAVYANHKSANLLTVSSNTAKTYKDK</sequence>
<dbReference type="SUPFAM" id="SSF51126">
    <property type="entry name" value="Pectin lyase-like"/>
    <property type="match status" value="1"/>
</dbReference>
<reference evidence="1 2" key="1">
    <citation type="submission" date="2021-01" db="EMBL/GenBank/DDBJ databases">
        <title>Isolation and description of Catonella massiliensis sp. nov., a novel Catonella species, isolated from a stable periodontitis subject.</title>
        <authorList>
            <person name="Antezack A."/>
            <person name="Boxberger M."/>
            <person name="La Scola B."/>
            <person name="Monnet-Corti V."/>
        </authorList>
    </citation>
    <scope>NUCLEOTIDE SEQUENCE [LARGE SCALE GENOMIC DNA]</scope>
    <source>
        <strain evidence="1 2">Marseille-Q4567</strain>
    </source>
</reference>
<evidence type="ECO:0000313" key="1">
    <source>
        <dbReference type="EMBL" id="MBK5897118.1"/>
    </source>
</evidence>
<comment type="caution">
    <text evidence="1">The sequence shown here is derived from an EMBL/GenBank/DDBJ whole genome shotgun (WGS) entry which is preliminary data.</text>
</comment>
<name>A0ABS1IZ03_9FIRM</name>
<accession>A0ABS1IZ03</accession>
<dbReference type="Gene3D" id="2.160.20.10">
    <property type="entry name" value="Single-stranded right-handed beta-helix, Pectin lyase-like"/>
    <property type="match status" value="1"/>
</dbReference>
<dbReference type="Proteomes" id="UP000604730">
    <property type="component" value="Unassembled WGS sequence"/>
</dbReference>
<dbReference type="InterPro" id="IPR012334">
    <property type="entry name" value="Pectin_lyas_fold"/>
</dbReference>
<proteinExistence type="predicted"/>
<organism evidence="1 2">
    <name type="scientific">Catonella massiliensis</name>
    <dbReference type="NCBI Taxonomy" id="2799636"/>
    <lineage>
        <taxon>Bacteria</taxon>
        <taxon>Bacillati</taxon>
        <taxon>Bacillota</taxon>
        <taxon>Clostridia</taxon>
        <taxon>Lachnospirales</taxon>
        <taxon>Lachnospiraceae</taxon>
        <taxon>Catonella</taxon>
    </lineage>
</organism>
<evidence type="ECO:0000313" key="2">
    <source>
        <dbReference type="Proteomes" id="UP000604730"/>
    </source>
</evidence>
<gene>
    <name evidence="1" type="ORF">JJN12_04865</name>
</gene>